<protein>
    <submittedName>
        <fullName evidence="1">Uncharacterized protein</fullName>
    </submittedName>
</protein>
<dbReference type="AlphaFoldDB" id="A0A2P2NID0"/>
<name>A0A2P2NID0_RHIMU</name>
<reference evidence="1" key="1">
    <citation type="submission" date="2018-02" db="EMBL/GenBank/DDBJ databases">
        <title>Rhizophora mucronata_Transcriptome.</title>
        <authorList>
            <person name="Meera S.P."/>
            <person name="Sreeshan A."/>
            <person name="Augustine A."/>
        </authorList>
    </citation>
    <scope>NUCLEOTIDE SEQUENCE</scope>
    <source>
        <tissue evidence="1">Leaf</tissue>
    </source>
</reference>
<accession>A0A2P2NID0</accession>
<proteinExistence type="predicted"/>
<sequence length="74" mass="8336">MRFFPCILVSPKPCFTTDTPMLTHACKHGSYAFVAESQWVGILPSLCPSIFIGRKNLSLFGHLENEIKCFNTNE</sequence>
<organism evidence="1">
    <name type="scientific">Rhizophora mucronata</name>
    <name type="common">Asiatic mangrove</name>
    <dbReference type="NCBI Taxonomy" id="61149"/>
    <lineage>
        <taxon>Eukaryota</taxon>
        <taxon>Viridiplantae</taxon>
        <taxon>Streptophyta</taxon>
        <taxon>Embryophyta</taxon>
        <taxon>Tracheophyta</taxon>
        <taxon>Spermatophyta</taxon>
        <taxon>Magnoliopsida</taxon>
        <taxon>eudicotyledons</taxon>
        <taxon>Gunneridae</taxon>
        <taxon>Pentapetalae</taxon>
        <taxon>rosids</taxon>
        <taxon>fabids</taxon>
        <taxon>Malpighiales</taxon>
        <taxon>Rhizophoraceae</taxon>
        <taxon>Rhizophora</taxon>
    </lineage>
</organism>
<dbReference type="EMBL" id="GGEC01061743">
    <property type="protein sequence ID" value="MBX42227.1"/>
    <property type="molecule type" value="Transcribed_RNA"/>
</dbReference>
<evidence type="ECO:0000313" key="1">
    <source>
        <dbReference type="EMBL" id="MBX42227.1"/>
    </source>
</evidence>